<organism evidence="1 2">
    <name type="scientific">Methylomarinovum tepidoasis</name>
    <dbReference type="NCBI Taxonomy" id="2840183"/>
    <lineage>
        <taxon>Bacteria</taxon>
        <taxon>Pseudomonadati</taxon>
        <taxon>Pseudomonadota</taxon>
        <taxon>Gammaproteobacteria</taxon>
        <taxon>Methylococcales</taxon>
        <taxon>Methylothermaceae</taxon>
        <taxon>Methylomarinovum</taxon>
    </lineage>
</organism>
<protein>
    <recommendedName>
        <fullName evidence="3">DUF4390 domain-containing protein</fullName>
    </recommendedName>
</protein>
<dbReference type="Pfam" id="PF14334">
    <property type="entry name" value="DUF4390"/>
    <property type="match status" value="1"/>
</dbReference>
<gene>
    <name evidence="1" type="ORF">MIN45_P2130</name>
</gene>
<sequence length="181" mass="21044">MRLIGLLLGLWTLSVTSAGDYGFRIRQASLAREGELTLLSAVIDYRFSPALIDALRHGVPLVLTVDACIHRPRRGLWDETLWCRALDFRLQYYPLAQVYRVVDETHRFQRSFPRLDAALAALGRLEAIALPPPQPRFPRRGYATVRVRLNIERLPWALRPQAYFSPDWFLRSKRYRWPLDG</sequence>
<evidence type="ECO:0000313" key="2">
    <source>
        <dbReference type="Proteomes" id="UP001321450"/>
    </source>
</evidence>
<reference evidence="2" key="1">
    <citation type="journal article" date="2024" name="Int. J. Syst. Evol. Microbiol.">
        <title>Methylomarinovum tepidoasis sp. nov., a moderately thermophilic methanotroph of the family Methylothermaceae isolated from a deep-sea hydrothermal field.</title>
        <authorList>
            <person name="Hirayama H."/>
            <person name="Takaki Y."/>
            <person name="Abe M."/>
            <person name="Miyazaki M."/>
            <person name="Uematsu K."/>
            <person name="Matsui Y."/>
            <person name="Takai K."/>
        </authorList>
    </citation>
    <scope>NUCLEOTIDE SEQUENCE [LARGE SCALE GENOMIC DNA]</scope>
    <source>
        <strain evidence="2">IN45</strain>
    </source>
</reference>
<evidence type="ECO:0000313" key="1">
    <source>
        <dbReference type="EMBL" id="BCX89757.1"/>
    </source>
</evidence>
<dbReference type="InterPro" id="IPR025500">
    <property type="entry name" value="DUF4390"/>
</dbReference>
<name>A0AAU9C7W3_9GAMM</name>
<accession>A0AAU9C7W3</accession>
<keyword evidence="2" id="KW-1185">Reference proteome</keyword>
<dbReference type="EMBL" id="AP024718">
    <property type="protein sequence ID" value="BCX89757.1"/>
    <property type="molecule type" value="Genomic_DNA"/>
</dbReference>
<dbReference type="RefSeq" id="WP_286292271.1">
    <property type="nucleotide sequence ID" value="NZ_AP024718.1"/>
</dbReference>
<dbReference type="AlphaFoldDB" id="A0AAU9C7W3"/>
<evidence type="ECO:0008006" key="3">
    <source>
        <dbReference type="Google" id="ProtNLM"/>
    </source>
</evidence>
<dbReference type="KEGG" id="meiy:MIN45_P2130"/>
<dbReference type="Proteomes" id="UP001321450">
    <property type="component" value="Chromosome"/>
</dbReference>
<proteinExistence type="predicted"/>